<name>Q5NAE6_ORYSJ</name>
<protein>
    <submittedName>
        <fullName evidence="2">Uncharacterized protein</fullName>
    </submittedName>
</protein>
<reference evidence="2" key="1">
    <citation type="journal article" date="2002" name="Nature">
        <title>The genome sequence and structure of rice chromosome 1.</title>
        <authorList>
            <person name="Sasaki T."/>
            <person name="Matsumoto T."/>
            <person name="Yamamoto K."/>
            <person name="Sakata K."/>
            <person name="Baba T."/>
            <person name="Katayose Y."/>
            <person name="Wu J."/>
            <person name="Niimura Y."/>
            <person name="Cheng Z."/>
            <person name="Nagamura Y."/>
            <person name="Antonio B.A."/>
            <person name="Kanamori H."/>
            <person name="Hosokawa S."/>
            <person name="Masukawa M."/>
            <person name="Arikawa K."/>
            <person name="Chiden Y."/>
            <person name="Hayashi M."/>
            <person name="Okamoto M."/>
            <person name="Ando T."/>
            <person name="Aoki H."/>
            <person name="Arita K."/>
            <person name="Hamada M."/>
            <person name="Harada C."/>
            <person name="Hijishita S."/>
            <person name="Honda M."/>
            <person name="Ichikawa Y."/>
            <person name="Idonuma A."/>
            <person name="Iijima M."/>
            <person name="Ikeda M."/>
            <person name="Ikeno M."/>
            <person name="Itoh S."/>
            <person name="Itoh T."/>
            <person name="Itoh Y."/>
            <person name="Itoh Y."/>
            <person name="Iwabuchi A."/>
            <person name="Kamiya K."/>
            <person name="Karasawa W."/>
            <person name="Katagiri S."/>
            <person name="Kikuta A."/>
            <person name="Kobayashi N."/>
            <person name="Kono I."/>
            <person name="Machita K."/>
            <person name="Maehara T."/>
            <person name="Mizuno H."/>
            <person name="Mizubayashi T."/>
            <person name="Mukai Y."/>
            <person name="Nagasaki H."/>
            <person name="Nakashima M."/>
            <person name="Nakama Y."/>
            <person name="Nakamichi Y."/>
            <person name="Nakamura M."/>
            <person name="Namiki N."/>
            <person name="Negishi M."/>
            <person name="Ohta I."/>
            <person name="Ono N."/>
            <person name="Saji S."/>
            <person name="Sakai K."/>
            <person name="Shibata M."/>
            <person name="Shimokawa T."/>
            <person name="Shomura A."/>
            <person name="Song J."/>
            <person name="Takazaki Y."/>
            <person name="Terasawa K."/>
            <person name="Tsuji K."/>
            <person name="Waki K."/>
            <person name="Yamagata H."/>
            <person name="Yamane H."/>
            <person name="Yoshiki S."/>
            <person name="Yoshihara R."/>
            <person name="Yukawa K."/>
            <person name="Zhong H."/>
            <person name="Iwama H."/>
            <person name="Endo T."/>
            <person name="Ito H."/>
            <person name="Hahn J.H."/>
            <person name="Kim H.I."/>
            <person name="Eun M.Y."/>
            <person name="Yano M."/>
            <person name="Jiang J."/>
            <person name="Gojobori T."/>
        </authorList>
    </citation>
    <scope>NUCLEOTIDE SEQUENCE [LARGE SCALE GENOMIC DNA]</scope>
</reference>
<dbReference type="AlphaFoldDB" id="Q5NAE6"/>
<proteinExistence type="predicted"/>
<dbReference type="EMBL" id="AP003020">
    <property type="protein sequence ID" value="BAD81560.1"/>
    <property type="molecule type" value="Genomic_DNA"/>
</dbReference>
<accession>Q5NAE6</accession>
<dbReference type="Proteomes" id="UP000817658">
    <property type="component" value="Chromosome 1"/>
</dbReference>
<evidence type="ECO:0000256" key="1">
    <source>
        <dbReference type="SAM" id="MobiDB-lite"/>
    </source>
</evidence>
<sequence>MAKLRKPSMKRRFSLTAAKETLLAPRCPSSHRDRACCRRVIVGGRTLVDEEVDVVDGYVPEEAECALSRATEVGAPNVAPCPPSLRNGHLLIVKVVATVTKLRLSSPSSSPSHKRSHRHNRGLASPSCVLSCASSSLSRVLSTLANRIH</sequence>
<gene>
    <name evidence="2" type="primary">P0498A12.19</name>
</gene>
<evidence type="ECO:0000313" key="2">
    <source>
        <dbReference type="EMBL" id="BAD81560.1"/>
    </source>
</evidence>
<feature type="region of interest" description="Disordered" evidence="1">
    <location>
        <begin position="104"/>
        <end position="125"/>
    </location>
</feature>
<feature type="compositionally biased region" description="Basic residues" evidence="1">
    <location>
        <begin position="112"/>
        <end position="121"/>
    </location>
</feature>
<organism evidence="2">
    <name type="scientific">Oryza sativa subsp. japonica</name>
    <name type="common">Rice</name>
    <dbReference type="NCBI Taxonomy" id="39947"/>
    <lineage>
        <taxon>Eukaryota</taxon>
        <taxon>Viridiplantae</taxon>
        <taxon>Streptophyta</taxon>
        <taxon>Embryophyta</taxon>
        <taxon>Tracheophyta</taxon>
        <taxon>Spermatophyta</taxon>
        <taxon>Magnoliopsida</taxon>
        <taxon>Liliopsida</taxon>
        <taxon>Poales</taxon>
        <taxon>Poaceae</taxon>
        <taxon>BOP clade</taxon>
        <taxon>Oryzoideae</taxon>
        <taxon>Oryzeae</taxon>
        <taxon>Oryzinae</taxon>
        <taxon>Oryza</taxon>
        <taxon>Oryza sativa</taxon>
    </lineage>
</organism>